<gene>
    <name evidence="1" type="primary">116</name>
    <name evidence="1" type="ORF">SEA_QUI_116</name>
</gene>
<accession>A0A5B8WK56</accession>
<evidence type="ECO:0000313" key="2">
    <source>
        <dbReference type="Proteomes" id="UP000321915"/>
    </source>
</evidence>
<protein>
    <submittedName>
        <fullName evidence="1">Uncharacterized protein</fullName>
    </submittedName>
</protein>
<dbReference type="KEGG" id="vg:77936478"/>
<proteinExistence type="predicted"/>
<dbReference type="Proteomes" id="UP000321915">
    <property type="component" value="Segment"/>
</dbReference>
<reference evidence="1 2" key="1">
    <citation type="submission" date="2019-07" db="EMBL/GenBank/DDBJ databases">
        <authorList>
            <person name="Abdullah A."/>
            <person name="Lima G.C."/>
            <person name="Cuneo C.K."/>
            <person name="Ennest D.C."/>
            <person name="Fritz K.J."/>
            <person name="Johnson B.T."/>
            <person name="Larson S.M."/>
            <person name="Lemunyete M.N."/>
            <person name="Murray M.B."/>
            <person name="Osmond D.E."/>
            <person name="Patras K.A."/>
            <person name="Ransibrahmanakul S."/>
            <person name="Simpson K.A."/>
            <person name="Thull B.S."/>
            <person name="Wetzel S."/>
            <person name="Bonilla J.A."/>
            <person name="Klyczek K."/>
            <person name="Garlena R.A."/>
            <person name="Russell D.A."/>
            <person name="Pope W.H."/>
            <person name="Jacobs-Sera D."/>
            <person name="Hatfull G.F."/>
        </authorList>
    </citation>
    <scope>NUCLEOTIDE SEQUENCE [LARGE SCALE GENOMIC DNA]</scope>
</reference>
<keyword evidence="2" id="KW-1185">Reference proteome</keyword>
<name>A0A5B8WK56_9CAUD</name>
<dbReference type="EMBL" id="MN183282">
    <property type="protein sequence ID" value="QED11606.1"/>
    <property type="molecule type" value="Genomic_DNA"/>
</dbReference>
<sequence>MREEYEIGVTDGMTICWRGLKRSLPDYAQLDPSLVPGIKQAIAFIEIALEDRPQETKDKGLHAKV</sequence>
<dbReference type="GeneID" id="77936478"/>
<organism evidence="1 2">
    <name type="scientific">Arthrobacter phage Qui</name>
    <dbReference type="NCBI Taxonomy" id="2603260"/>
    <lineage>
        <taxon>Viruses</taxon>
        <taxon>Duplodnaviria</taxon>
        <taxon>Heunggongvirae</taxon>
        <taxon>Uroviricota</taxon>
        <taxon>Caudoviricetes</taxon>
        <taxon>Quivirus</taxon>
        <taxon>Quivirus qui</taxon>
    </lineage>
</organism>
<dbReference type="RefSeq" id="YP_010660482.1">
    <property type="nucleotide sequence ID" value="NC_070877.1"/>
</dbReference>
<evidence type="ECO:0000313" key="1">
    <source>
        <dbReference type="EMBL" id="QED11606.1"/>
    </source>
</evidence>